<dbReference type="ExpressionAtlas" id="F6RED9">
    <property type="expression patterns" value="baseline"/>
</dbReference>
<dbReference type="GO" id="GO:0005737">
    <property type="term" value="C:cytoplasm"/>
    <property type="evidence" value="ECO:0007669"/>
    <property type="project" value="UniProtKB-SubCell"/>
</dbReference>
<dbReference type="FunFam" id="1.20.58.420:FF:000002">
    <property type="entry name" value="Alpha-hemoglobin-stabilizing protein"/>
    <property type="match status" value="1"/>
</dbReference>
<dbReference type="GeneTree" id="ENSGT00390000003648"/>
<dbReference type="PANTHER" id="PTHR15914">
    <property type="entry name" value="ALPHA-HEMOGLOBIN-STABILIZING PROTEIN"/>
    <property type="match status" value="1"/>
</dbReference>
<comment type="subunit">
    <text evidence="5">Monomer. Forms a heterodimer with free alpha-hemoglobin. Does not bind beta-hemoglobin nor alpha(2)beta(2) hemoglobin A.</text>
</comment>
<accession>F6RED9</accession>
<keyword evidence="3" id="KW-0143">Chaperone</keyword>
<dbReference type="eggNOG" id="ENOG502SXDF">
    <property type="taxonomic scope" value="Eukaryota"/>
</dbReference>
<evidence type="ECO:0000256" key="1">
    <source>
        <dbReference type="ARBA" id="ARBA00004496"/>
    </source>
</evidence>
<sequence length="121" mass="14318">MCSWQHGLLRHLRQHHLLQMALLKANKDLISAGRQEFGALLNQQVFNDPLISEEDMVTVVEDWMNFYINYYRQQVTGEPQERDRALQELRQELNTLANPFLAKYRDFLKSHELRSHPPLSS</sequence>
<reference evidence="9" key="4">
    <citation type="submission" date="2025-09" db="UniProtKB">
        <authorList>
            <consortium name="Ensembl"/>
        </authorList>
    </citation>
    <scope>IDENTIFICATION</scope>
    <source>
        <strain evidence="9">17573</strain>
    </source>
</reference>
<reference evidence="9" key="2">
    <citation type="submission" date="2019-01" db="EMBL/GenBank/DDBJ databases">
        <authorList>
            <person name="Graves T."/>
            <person name="Eichler E.E."/>
            <person name="Wilson R.K."/>
        </authorList>
    </citation>
    <scope>NUCLEOTIDE SEQUENCE [LARGE SCALE GENOMIC DNA]</scope>
    <source>
        <strain evidence="9">17573</strain>
    </source>
</reference>
<evidence type="ECO:0000256" key="6">
    <source>
        <dbReference type="ARBA" id="ARBA00072174"/>
    </source>
</evidence>
<evidence type="ECO:0000256" key="2">
    <source>
        <dbReference type="ARBA" id="ARBA00022490"/>
    </source>
</evidence>
<dbReference type="InParanoid" id="F6RED9"/>
<dbReference type="GO" id="GO:0006457">
    <property type="term" value="P:protein folding"/>
    <property type="evidence" value="ECO:0007669"/>
    <property type="project" value="InterPro"/>
</dbReference>
<organism evidence="9 10">
    <name type="scientific">Macaca mulatta</name>
    <name type="common">Rhesus macaque</name>
    <dbReference type="NCBI Taxonomy" id="9544"/>
    <lineage>
        <taxon>Eukaryota</taxon>
        <taxon>Metazoa</taxon>
        <taxon>Chordata</taxon>
        <taxon>Craniata</taxon>
        <taxon>Vertebrata</taxon>
        <taxon>Euteleostomi</taxon>
        <taxon>Mammalia</taxon>
        <taxon>Eutheria</taxon>
        <taxon>Euarchontoglires</taxon>
        <taxon>Primates</taxon>
        <taxon>Haplorrhini</taxon>
        <taxon>Catarrhini</taxon>
        <taxon>Cercopithecidae</taxon>
        <taxon>Cercopithecinae</taxon>
        <taxon>Macaca</taxon>
    </lineage>
</organism>
<evidence type="ECO:0000256" key="7">
    <source>
        <dbReference type="ARBA" id="ARBA00079289"/>
    </source>
</evidence>
<dbReference type="OMA" id="DWIKFYL"/>
<dbReference type="AlphaFoldDB" id="F6RED9"/>
<protein>
    <recommendedName>
        <fullName evidence="6">Alpha-hemoglobin-stabilizing protein</fullName>
    </recommendedName>
    <alternativeName>
        <fullName evidence="8">Erythroid differentiation-related factor</fullName>
    </alternativeName>
    <alternativeName>
        <fullName evidence="7">Erythroid-associated factor</fullName>
    </alternativeName>
</protein>
<comment type="subcellular location">
    <subcellularLocation>
        <location evidence="1">Cytoplasm</location>
    </subcellularLocation>
</comment>
<evidence type="ECO:0000256" key="3">
    <source>
        <dbReference type="ARBA" id="ARBA00023186"/>
    </source>
</evidence>
<keyword evidence="2" id="KW-0963">Cytoplasm</keyword>
<dbReference type="SUPFAM" id="SSF109751">
    <property type="entry name" value="Alpha-hemoglobin stabilizing protein AHSP"/>
    <property type="match status" value="1"/>
</dbReference>
<evidence type="ECO:0000313" key="9">
    <source>
        <dbReference type="Ensembl" id="ENSMMUP00000001207.4"/>
    </source>
</evidence>
<dbReference type="Pfam" id="PF09236">
    <property type="entry name" value="AHSP"/>
    <property type="match status" value="1"/>
</dbReference>
<dbReference type="Proteomes" id="UP000006718">
    <property type="component" value="Chromosome 20"/>
</dbReference>
<dbReference type="GO" id="GO:0030492">
    <property type="term" value="F:hemoglobin binding"/>
    <property type="evidence" value="ECO:0007669"/>
    <property type="project" value="InterPro"/>
</dbReference>
<dbReference type="VEuPathDB" id="HostDB:ENSMMUG00000000901"/>
<reference evidence="9" key="3">
    <citation type="submission" date="2025-08" db="UniProtKB">
        <authorList>
            <consortium name="Ensembl"/>
        </authorList>
    </citation>
    <scope>IDENTIFICATION</scope>
    <source>
        <strain evidence="9">17573</strain>
    </source>
</reference>
<dbReference type="FunCoup" id="F6RED9">
    <property type="interactions" value="16"/>
</dbReference>
<dbReference type="STRING" id="9544.ENSMMUP00000001207"/>
<dbReference type="HOGENOM" id="CLU_188032_0_0_1"/>
<dbReference type="InterPro" id="IPR015317">
    <property type="entry name" value="A_Hb_stabilising_prot"/>
</dbReference>
<keyword evidence="10" id="KW-1185">Reference proteome</keyword>
<evidence type="ECO:0000256" key="4">
    <source>
        <dbReference type="ARBA" id="ARBA00061424"/>
    </source>
</evidence>
<dbReference type="Bgee" id="ENSMMUG00000000901">
    <property type="expression patterns" value="Expressed in spermatocyte and 9 other cell types or tissues"/>
</dbReference>
<dbReference type="VGNC" id="VGNC:69631">
    <property type="gene designation" value="AHSP"/>
</dbReference>
<dbReference type="InterPro" id="IPR036468">
    <property type="entry name" value="AHSP_sf"/>
</dbReference>
<evidence type="ECO:0000256" key="8">
    <source>
        <dbReference type="ARBA" id="ARBA00081968"/>
    </source>
</evidence>
<evidence type="ECO:0000256" key="5">
    <source>
        <dbReference type="ARBA" id="ARBA00066302"/>
    </source>
</evidence>
<dbReference type="Gene3D" id="1.20.58.420">
    <property type="entry name" value="AHSP"/>
    <property type="match status" value="1"/>
</dbReference>
<proteinExistence type="inferred from homology"/>
<dbReference type="PANTHER" id="PTHR15914:SF0">
    <property type="entry name" value="ALPHA-HEMOGLOBIN-STABILIZING PROTEIN"/>
    <property type="match status" value="1"/>
</dbReference>
<reference evidence="10" key="1">
    <citation type="journal article" date="2007" name="Science">
        <title>Evolutionary and biomedical insights from the rhesus macaque genome.</title>
        <authorList>
            <person name="Gibbs R.A."/>
            <person name="Rogers J."/>
            <person name="Katze M.G."/>
            <person name="Bumgarner R."/>
            <person name="Weinstock G.M."/>
            <person name="Mardis E.R."/>
            <person name="Remington K.A."/>
            <person name="Strausberg R.L."/>
            <person name="Venter J.C."/>
            <person name="Wilson R.K."/>
            <person name="Batzer M.A."/>
            <person name="Bustamante C.D."/>
            <person name="Eichler E.E."/>
            <person name="Hahn M.W."/>
            <person name="Hardison R.C."/>
            <person name="Makova K.D."/>
            <person name="Miller W."/>
            <person name="Milosavljevic A."/>
            <person name="Palermo R.E."/>
            <person name="Siepel A."/>
            <person name="Sikela J.M."/>
            <person name="Attaway T."/>
            <person name="Bell S."/>
            <person name="Bernard K.E."/>
            <person name="Buhay C.J."/>
            <person name="Chandrabose M.N."/>
            <person name="Dao M."/>
            <person name="Davis C."/>
            <person name="Delehaunty K.D."/>
            <person name="Ding Y."/>
            <person name="Dinh H.H."/>
            <person name="Dugan-Rocha S."/>
            <person name="Fulton L.A."/>
            <person name="Gabisi R.A."/>
            <person name="Garner T.T."/>
            <person name="Godfrey J."/>
            <person name="Hawes A.C."/>
            <person name="Hernandez J."/>
            <person name="Hines S."/>
            <person name="Holder M."/>
            <person name="Hume J."/>
            <person name="Jhangiani S.N."/>
            <person name="Joshi V."/>
            <person name="Khan Z.M."/>
            <person name="Kirkness E.F."/>
            <person name="Cree A."/>
            <person name="Fowler R.G."/>
            <person name="Lee S."/>
            <person name="Lewis L.R."/>
            <person name="Li Z."/>
            <person name="Liu Y.-S."/>
            <person name="Moore S.M."/>
            <person name="Muzny D."/>
            <person name="Nazareth L.V."/>
            <person name="Ngo D.N."/>
            <person name="Okwuonu G.O."/>
            <person name="Pai G."/>
            <person name="Parker D."/>
            <person name="Paul H.A."/>
            <person name="Pfannkoch C."/>
            <person name="Pohl C.S."/>
            <person name="Rogers Y.-H.C."/>
            <person name="Ruiz S.J."/>
            <person name="Sabo A."/>
            <person name="Santibanez J."/>
            <person name="Schneider B.W."/>
            <person name="Smith S.M."/>
            <person name="Sodergren E."/>
            <person name="Svatek A.F."/>
            <person name="Utterback T.R."/>
            <person name="Vattathil S."/>
            <person name="Warren W."/>
            <person name="White C.S."/>
            <person name="Chinwalla A.T."/>
            <person name="Feng Y."/>
            <person name="Halpern A.L."/>
            <person name="Hillier L.W."/>
            <person name="Huang X."/>
            <person name="Minx P."/>
            <person name="Nelson J.O."/>
            <person name="Pepin K.H."/>
            <person name="Qin X."/>
            <person name="Sutton G.G."/>
            <person name="Venter E."/>
            <person name="Walenz B.P."/>
            <person name="Wallis J.W."/>
            <person name="Worley K.C."/>
            <person name="Yang S.-P."/>
            <person name="Jones S.M."/>
            <person name="Marra M.A."/>
            <person name="Rocchi M."/>
            <person name="Schein J.E."/>
            <person name="Baertsch R."/>
            <person name="Clarke L."/>
            <person name="Csuros M."/>
            <person name="Glasscock J."/>
            <person name="Harris R.A."/>
            <person name="Havlak P."/>
            <person name="Jackson A.R."/>
            <person name="Jiang H."/>
            <person name="Liu Y."/>
            <person name="Messina D.N."/>
            <person name="Shen Y."/>
            <person name="Song H.X.-Z."/>
            <person name="Wylie T."/>
            <person name="Zhang L."/>
            <person name="Birney E."/>
            <person name="Han K."/>
            <person name="Konkel M.K."/>
            <person name="Lee J."/>
            <person name="Smit A.F.A."/>
            <person name="Ullmer B."/>
            <person name="Wang H."/>
            <person name="Xing J."/>
            <person name="Burhans R."/>
            <person name="Cheng Z."/>
            <person name="Karro J.E."/>
            <person name="Ma J."/>
            <person name="Raney B."/>
            <person name="She X."/>
            <person name="Cox M.J."/>
            <person name="Demuth J.P."/>
            <person name="Dumas L.J."/>
            <person name="Han S.-G."/>
            <person name="Hopkins J."/>
            <person name="Karimpour-Fard A."/>
            <person name="Kim Y.H."/>
            <person name="Pollack J.R."/>
            <person name="Vinar T."/>
            <person name="Addo-Quaye C."/>
            <person name="Degenhardt J."/>
            <person name="Denby A."/>
            <person name="Hubisz M.J."/>
            <person name="Indap A."/>
            <person name="Kosiol C."/>
            <person name="Lahn B.T."/>
            <person name="Lawson H.A."/>
            <person name="Marklein A."/>
            <person name="Nielsen R."/>
            <person name="Vallender E.J."/>
            <person name="Clark A.G."/>
            <person name="Ferguson B."/>
            <person name="Hernandez R.D."/>
            <person name="Hirani K."/>
            <person name="Kehrer-Sawatzki H."/>
            <person name="Kolb J."/>
            <person name="Patil S."/>
            <person name="Pu L.-L."/>
            <person name="Ren Y."/>
            <person name="Smith D.G."/>
            <person name="Wheeler D.A."/>
            <person name="Schenck I."/>
            <person name="Ball E.V."/>
            <person name="Chen R."/>
            <person name="Cooper D.N."/>
            <person name="Giardine B."/>
            <person name="Hsu F."/>
            <person name="Kent W.J."/>
            <person name="Lesk A."/>
            <person name="Nelson D.L."/>
            <person name="O'brien W.E."/>
            <person name="Pruefer K."/>
            <person name="Stenson P.D."/>
            <person name="Wallace J.C."/>
            <person name="Ke H."/>
            <person name="Liu X.-M."/>
            <person name="Wang P."/>
            <person name="Xiang A.P."/>
            <person name="Yang F."/>
            <person name="Barber G.P."/>
            <person name="Haussler D."/>
            <person name="Karolchik D."/>
            <person name="Kern A.D."/>
            <person name="Kuhn R.M."/>
            <person name="Smith K.E."/>
            <person name="Zwieg A.S."/>
        </authorList>
    </citation>
    <scope>NUCLEOTIDE SEQUENCE [LARGE SCALE GENOMIC DNA]</scope>
    <source>
        <strain evidence="10">17573</strain>
    </source>
</reference>
<evidence type="ECO:0000313" key="11">
    <source>
        <dbReference type="VGNC" id="VGNC:69631"/>
    </source>
</evidence>
<dbReference type="Ensembl" id="ENSMMUT00000001287.4">
    <property type="protein sequence ID" value="ENSMMUP00000001207.4"/>
    <property type="gene ID" value="ENSMMUG00000000901.4"/>
</dbReference>
<evidence type="ECO:0000313" key="10">
    <source>
        <dbReference type="Proteomes" id="UP000006718"/>
    </source>
</evidence>
<dbReference type="GO" id="GO:0030218">
    <property type="term" value="P:erythrocyte differentiation"/>
    <property type="evidence" value="ECO:0007669"/>
    <property type="project" value="InterPro"/>
</dbReference>
<name>F6RED9_MACMU</name>
<dbReference type="SMR" id="F6RED9"/>
<dbReference type="PaxDb" id="9544-ENSMMUP00000001207"/>
<dbReference type="GO" id="GO:0050821">
    <property type="term" value="P:protein stabilization"/>
    <property type="evidence" value="ECO:0007669"/>
    <property type="project" value="InterPro"/>
</dbReference>
<comment type="similarity">
    <text evidence="4">Belongs to the AHSP family.</text>
</comment>
<gene>
    <name evidence="9 11" type="primary">AHSP</name>
</gene>